<evidence type="ECO:0000313" key="6">
    <source>
        <dbReference type="EMBL" id="OYQ43065.1"/>
    </source>
</evidence>
<dbReference type="AlphaFoldDB" id="A0A255ZQA8"/>
<evidence type="ECO:0000256" key="1">
    <source>
        <dbReference type="ARBA" id="ARBA00009179"/>
    </source>
</evidence>
<protein>
    <recommendedName>
        <fullName evidence="5">PDZ domain-containing protein</fullName>
    </recommendedName>
</protein>
<dbReference type="Proteomes" id="UP000216035">
    <property type="component" value="Unassembled WGS sequence"/>
</dbReference>
<dbReference type="GO" id="GO:0030288">
    <property type="term" value="C:outer membrane-bounded periplasmic space"/>
    <property type="evidence" value="ECO:0007669"/>
    <property type="project" value="TreeGrafter"/>
</dbReference>
<dbReference type="PANTHER" id="PTHR32060">
    <property type="entry name" value="TAIL-SPECIFIC PROTEASE"/>
    <property type="match status" value="1"/>
</dbReference>
<dbReference type="Gene3D" id="3.30.750.44">
    <property type="match status" value="1"/>
</dbReference>
<dbReference type="InterPro" id="IPR036034">
    <property type="entry name" value="PDZ_sf"/>
</dbReference>
<gene>
    <name evidence="6" type="ORF">CHX27_11080</name>
</gene>
<dbReference type="Pfam" id="PF03572">
    <property type="entry name" value="Peptidase_S41"/>
    <property type="match status" value="1"/>
</dbReference>
<dbReference type="GO" id="GO:0007165">
    <property type="term" value="P:signal transduction"/>
    <property type="evidence" value="ECO:0007669"/>
    <property type="project" value="TreeGrafter"/>
</dbReference>
<dbReference type="InterPro" id="IPR005151">
    <property type="entry name" value="Tail-specific_protease"/>
</dbReference>
<evidence type="ECO:0000256" key="4">
    <source>
        <dbReference type="ARBA" id="ARBA00022825"/>
    </source>
</evidence>
<dbReference type="GO" id="GO:0004175">
    <property type="term" value="F:endopeptidase activity"/>
    <property type="evidence" value="ECO:0007669"/>
    <property type="project" value="TreeGrafter"/>
</dbReference>
<feature type="domain" description="PDZ" evidence="5">
    <location>
        <begin position="246"/>
        <end position="284"/>
    </location>
</feature>
<evidence type="ECO:0000256" key="3">
    <source>
        <dbReference type="ARBA" id="ARBA00022801"/>
    </source>
</evidence>
<dbReference type="Gene3D" id="3.90.226.10">
    <property type="entry name" value="2-enoyl-CoA Hydratase, Chain A, domain 1"/>
    <property type="match status" value="1"/>
</dbReference>
<evidence type="ECO:0000259" key="5">
    <source>
        <dbReference type="PROSITE" id="PS50106"/>
    </source>
</evidence>
<proteinExistence type="inferred from homology"/>
<dbReference type="RefSeq" id="WP_094486848.1">
    <property type="nucleotide sequence ID" value="NZ_NOXX01000208.1"/>
</dbReference>
<dbReference type="InterPro" id="IPR029045">
    <property type="entry name" value="ClpP/crotonase-like_dom_sf"/>
</dbReference>
<dbReference type="InterPro" id="IPR040573">
    <property type="entry name" value="TSP_N"/>
</dbReference>
<dbReference type="SUPFAM" id="SSF52096">
    <property type="entry name" value="ClpP/crotonase"/>
    <property type="match status" value="1"/>
</dbReference>
<comment type="caution">
    <text evidence="6">The sequence shown here is derived from an EMBL/GenBank/DDBJ whole genome shotgun (WGS) entry which is preliminary data.</text>
</comment>
<accession>A0A255ZQA8</accession>
<evidence type="ECO:0000256" key="2">
    <source>
        <dbReference type="ARBA" id="ARBA00022670"/>
    </source>
</evidence>
<dbReference type="PANTHER" id="PTHR32060:SF22">
    <property type="entry name" value="CARBOXYL-TERMINAL-PROCESSING PEPTIDASE 3, CHLOROPLASTIC"/>
    <property type="match status" value="1"/>
</dbReference>
<dbReference type="InterPro" id="IPR001478">
    <property type="entry name" value="PDZ"/>
</dbReference>
<dbReference type="PROSITE" id="PS50106">
    <property type="entry name" value="PDZ"/>
    <property type="match status" value="1"/>
</dbReference>
<sequence>MGRNFWVVALCVLVNFAWSQQLVYCERFEAMVNFLKVNHLQPKPIDENLSKYLFDGLLTDLDPNRSLLSKTDYEELSGYRTQLHTSLLKKDCYFTELVWNIYVSALNRKLLYFKNIDASLLRTEGSETLRFSTEPFEFDVTVEDLPKLWNKRIKYIALDEVARLSKNKDSLAPFVEELAAAKRSEIVAREVCRIENILNKQGELNEEIAETLLNLIGSYFDPHTNYFNASEAKSFMSGLATANKSFGLMLELDEKEQLIVVGILPGSSAAKVPGIQPGDIIRKVRLPKTGFEYDTACSNMEQLAIIIYGEEEEEVTFEIEKQDQRREKVTLTKNLVPSVENTLTVFVSETSPKVAYIKVSSFYSDFDGSNRGLTADFLDALLKCENEKIKGLIIDLSGNGGGSVDEAHRLSSLFIEGPVAYSSDRNGQINYYQDLIPFYKPDYPIAIITDGTSASASEFFASSMQDYGKAIVCGTASCGKATMQFITPIDKRSNSDLCKVTARSFFRPTGETIQKKGIVPDIELPTLYNNVISREANFETALSIPKIQVPKPNGLRKFRKLKSLRKKSLARIAASPYFNEVQRVNPLIEKLANGENKEIPLKFQAIYEQVHSIDQLYAEVVALDKLETDVKFKNLNIDNQKIESDPFSIELNKMALDEVRRNFRLAEVYRILKDYIGK</sequence>
<comment type="similarity">
    <text evidence="1">Belongs to the peptidase S41A family.</text>
</comment>
<dbReference type="Gene3D" id="2.30.42.10">
    <property type="match status" value="1"/>
</dbReference>
<keyword evidence="3" id="KW-0378">Hydrolase</keyword>
<dbReference type="OrthoDB" id="9812068at2"/>
<dbReference type="GO" id="GO:0006508">
    <property type="term" value="P:proteolysis"/>
    <property type="evidence" value="ECO:0007669"/>
    <property type="project" value="UniProtKB-KW"/>
</dbReference>
<keyword evidence="2" id="KW-0645">Protease</keyword>
<name>A0A255ZQA8_9FLAO</name>
<reference evidence="6 7" key="1">
    <citation type="submission" date="2017-07" db="EMBL/GenBank/DDBJ databases">
        <title>Flavobacterium cyanobacteriorum sp. nov., isolated from cyanobacterial aggregates in a eutrophic lake.</title>
        <authorList>
            <person name="Cai H."/>
        </authorList>
    </citation>
    <scope>NUCLEOTIDE SEQUENCE [LARGE SCALE GENOMIC DNA]</scope>
    <source>
        <strain evidence="6 7">TH167</strain>
    </source>
</reference>
<organism evidence="6 7">
    <name type="scientific">Flavobacterium aurantiibacter</name>
    <dbReference type="NCBI Taxonomy" id="2023067"/>
    <lineage>
        <taxon>Bacteria</taxon>
        <taxon>Pseudomonadati</taxon>
        <taxon>Bacteroidota</taxon>
        <taxon>Flavobacteriia</taxon>
        <taxon>Flavobacteriales</taxon>
        <taxon>Flavobacteriaceae</taxon>
        <taxon>Flavobacterium</taxon>
    </lineage>
</organism>
<keyword evidence="7" id="KW-1185">Reference proteome</keyword>
<dbReference type="CDD" id="cd07560">
    <property type="entry name" value="Peptidase_S41_CPP"/>
    <property type="match status" value="1"/>
</dbReference>
<dbReference type="GO" id="GO:0008236">
    <property type="term" value="F:serine-type peptidase activity"/>
    <property type="evidence" value="ECO:0007669"/>
    <property type="project" value="UniProtKB-KW"/>
</dbReference>
<dbReference type="EMBL" id="NOXX01000208">
    <property type="protein sequence ID" value="OYQ43065.1"/>
    <property type="molecule type" value="Genomic_DNA"/>
</dbReference>
<dbReference type="SUPFAM" id="SSF50156">
    <property type="entry name" value="PDZ domain-like"/>
    <property type="match status" value="1"/>
</dbReference>
<dbReference type="SMART" id="SM00245">
    <property type="entry name" value="TSPc"/>
    <property type="match status" value="1"/>
</dbReference>
<keyword evidence="4" id="KW-0720">Serine protease</keyword>
<dbReference type="InterPro" id="IPR004447">
    <property type="entry name" value="Peptidase_S41A"/>
</dbReference>
<dbReference type="Pfam" id="PF17804">
    <property type="entry name" value="TSP_NTD"/>
    <property type="match status" value="1"/>
</dbReference>
<evidence type="ECO:0000313" key="7">
    <source>
        <dbReference type="Proteomes" id="UP000216035"/>
    </source>
</evidence>